<keyword evidence="3" id="KW-1185">Reference proteome</keyword>
<dbReference type="PANTHER" id="PTHR24148:SF80">
    <property type="entry name" value="HETEROKARYON INCOMPATIBILITY DOMAIN-CONTAINING PROTEIN"/>
    <property type="match status" value="1"/>
</dbReference>
<gene>
    <name evidence="2" type="ORF">EK21DRAFT_69926</name>
</gene>
<feature type="domain" description="Heterokaryon incompatibility" evidence="1">
    <location>
        <begin position="45"/>
        <end position="193"/>
    </location>
</feature>
<organism evidence="2 3">
    <name type="scientific">Setomelanomma holmii</name>
    <dbReference type="NCBI Taxonomy" id="210430"/>
    <lineage>
        <taxon>Eukaryota</taxon>
        <taxon>Fungi</taxon>
        <taxon>Dikarya</taxon>
        <taxon>Ascomycota</taxon>
        <taxon>Pezizomycotina</taxon>
        <taxon>Dothideomycetes</taxon>
        <taxon>Pleosporomycetidae</taxon>
        <taxon>Pleosporales</taxon>
        <taxon>Pleosporineae</taxon>
        <taxon>Phaeosphaeriaceae</taxon>
        <taxon>Setomelanomma</taxon>
    </lineage>
</organism>
<dbReference type="AlphaFoldDB" id="A0A9P4H719"/>
<accession>A0A9P4H719</accession>
<dbReference type="OrthoDB" id="2157530at2759"/>
<dbReference type="InterPro" id="IPR010730">
    <property type="entry name" value="HET"/>
</dbReference>
<dbReference type="PANTHER" id="PTHR24148">
    <property type="entry name" value="ANKYRIN REPEAT DOMAIN-CONTAINING PROTEIN 39 HOMOLOG-RELATED"/>
    <property type="match status" value="1"/>
</dbReference>
<comment type="caution">
    <text evidence="2">The sequence shown here is derived from an EMBL/GenBank/DDBJ whole genome shotgun (WGS) entry which is preliminary data.</text>
</comment>
<sequence length="430" mass="48532">LHMYSPLLPGPESIRLMYLAPALDPIVPLRVSFQVVNIHDPATQYDAISYTWDEPIFEHVLLIDHGSSPLVTKNLNNALRRFRLPATERMLWAVAVCINQGDDEEKARQIPLMAEIFRQAKMVLAWLEGGATEKRGLNPIDQLSRVPRAIMDESANAQRSGKPRTWEPPPEDQQAIRRFFRLAWFGRLWVVQEIVMNTGVILFCGAAHTSWTRLTSALNSLAMTAPGVTTYISFNKFEALQVVARLCKYHCLAEGSGSGAGSPKSQQDLLTIVDRFREYHCADAHGRIFALYSMASDVEPYEPWRPSITAGSIDDVKIQTAVNYALDVRQTYHMFAGACFASNRVAQVLNAVLSRPFSPDWPSWVPDWRARPSKLMFKLQENLDWEAFLSGNILHLSIHDREIHLDGGFLEICWATPAGENEEQLWATLS</sequence>
<reference evidence="2" key="1">
    <citation type="journal article" date="2020" name="Stud. Mycol.">
        <title>101 Dothideomycetes genomes: a test case for predicting lifestyles and emergence of pathogens.</title>
        <authorList>
            <person name="Haridas S."/>
            <person name="Albert R."/>
            <person name="Binder M."/>
            <person name="Bloem J."/>
            <person name="Labutti K."/>
            <person name="Salamov A."/>
            <person name="Andreopoulos B."/>
            <person name="Baker S."/>
            <person name="Barry K."/>
            <person name="Bills G."/>
            <person name="Bluhm B."/>
            <person name="Cannon C."/>
            <person name="Castanera R."/>
            <person name="Culley D."/>
            <person name="Daum C."/>
            <person name="Ezra D."/>
            <person name="Gonzalez J."/>
            <person name="Henrissat B."/>
            <person name="Kuo A."/>
            <person name="Liang C."/>
            <person name="Lipzen A."/>
            <person name="Lutzoni F."/>
            <person name="Magnuson J."/>
            <person name="Mondo S."/>
            <person name="Nolan M."/>
            <person name="Ohm R."/>
            <person name="Pangilinan J."/>
            <person name="Park H.-J."/>
            <person name="Ramirez L."/>
            <person name="Alfaro M."/>
            <person name="Sun H."/>
            <person name="Tritt A."/>
            <person name="Yoshinaga Y."/>
            <person name="Zwiers L.-H."/>
            <person name="Turgeon B."/>
            <person name="Goodwin S."/>
            <person name="Spatafora J."/>
            <person name="Crous P."/>
            <person name="Grigoriev I."/>
        </authorList>
    </citation>
    <scope>NUCLEOTIDE SEQUENCE</scope>
    <source>
        <strain evidence="2">CBS 110217</strain>
    </source>
</reference>
<proteinExistence type="predicted"/>
<dbReference type="Proteomes" id="UP000799777">
    <property type="component" value="Unassembled WGS sequence"/>
</dbReference>
<dbReference type="EMBL" id="ML978213">
    <property type="protein sequence ID" value="KAF2028389.1"/>
    <property type="molecule type" value="Genomic_DNA"/>
</dbReference>
<evidence type="ECO:0000313" key="3">
    <source>
        <dbReference type="Proteomes" id="UP000799777"/>
    </source>
</evidence>
<evidence type="ECO:0000259" key="1">
    <source>
        <dbReference type="Pfam" id="PF06985"/>
    </source>
</evidence>
<dbReference type="InterPro" id="IPR052895">
    <property type="entry name" value="HetReg/Transcr_Mod"/>
</dbReference>
<name>A0A9P4H719_9PLEO</name>
<feature type="non-terminal residue" evidence="2">
    <location>
        <position position="1"/>
    </location>
</feature>
<protein>
    <recommendedName>
        <fullName evidence="1">Heterokaryon incompatibility domain-containing protein</fullName>
    </recommendedName>
</protein>
<evidence type="ECO:0000313" key="2">
    <source>
        <dbReference type="EMBL" id="KAF2028389.1"/>
    </source>
</evidence>
<dbReference type="Pfam" id="PF06985">
    <property type="entry name" value="HET"/>
    <property type="match status" value="1"/>
</dbReference>